<dbReference type="AlphaFoldDB" id="A0A413KAM8"/>
<evidence type="ECO:0000313" key="1">
    <source>
        <dbReference type="EMBL" id="RGY74760.1"/>
    </source>
</evidence>
<accession>A0A413KAM8</accession>
<sequence length="145" mass="16438">MRDIDEMGFNIQVWDYMNWALGDRSLGFDRRLHWMSEPVNVTTFKNADRPVSEVLDEARTIAADNDMRVWVVVQHVTGMGVPGSLVLIPPEAWTRLSQLDTNRELDGIHFIQLAVGNGLGVVSLYQFALLMNHFQPLGPDESKEV</sequence>
<reference evidence="1 2" key="1">
    <citation type="submission" date="2018-08" db="EMBL/GenBank/DDBJ databases">
        <title>A genome reference for cultivated species of the human gut microbiota.</title>
        <authorList>
            <person name="Zou Y."/>
            <person name="Xue W."/>
            <person name="Luo G."/>
        </authorList>
    </citation>
    <scope>NUCLEOTIDE SEQUENCE [LARGE SCALE GENOMIC DNA]</scope>
    <source>
        <strain evidence="1 2">CF01-1</strain>
    </source>
</reference>
<comment type="caution">
    <text evidence="1">The sequence shown here is derived from an EMBL/GenBank/DDBJ whole genome shotgun (WGS) entry which is preliminary data.</text>
</comment>
<protein>
    <submittedName>
        <fullName evidence="1">Uncharacterized protein</fullName>
    </submittedName>
</protein>
<dbReference type="EMBL" id="QSDK01000025">
    <property type="protein sequence ID" value="RGY74760.1"/>
    <property type="molecule type" value="Genomic_DNA"/>
</dbReference>
<proteinExistence type="predicted"/>
<gene>
    <name evidence="1" type="ORF">DXA22_09765</name>
</gene>
<organism evidence="1 2">
    <name type="scientific">Bifidobacterium pseudocatenulatum</name>
    <dbReference type="NCBI Taxonomy" id="28026"/>
    <lineage>
        <taxon>Bacteria</taxon>
        <taxon>Bacillati</taxon>
        <taxon>Actinomycetota</taxon>
        <taxon>Actinomycetes</taxon>
        <taxon>Bifidobacteriales</taxon>
        <taxon>Bifidobacteriaceae</taxon>
        <taxon>Bifidobacterium</taxon>
    </lineage>
</organism>
<dbReference type="Proteomes" id="UP000284163">
    <property type="component" value="Unassembled WGS sequence"/>
</dbReference>
<name>A0A413KAM8_BIFPS</name>
<evidence type="ECO:0000313" key="2">
    <source>
        <dbReference type="Proteomes" id="UP000284163"/>
    </source>
</evidence>